<protein>
    <submittedName>
        <fullName evidence="4">Uncharacterized protein</fullName>
    </submittedName>
</protein>
<organism evidence="4 5">
    <name type="scientific">Madurella mycetomatis</name>
    <dbReference type="NCBI Taxonomy" id="100816"/>
    <lineage>
        <taxon>Eukaryota</taxon>
        <taxon>Fungi</taxon>
        <taxon>Dikarya</taxon>
        <taxon>Ascomycota</taxon>
        <taxon>Pezizomycotina</taxon>
        <taxon>Sordariomycetes</taxon>
        <taxon>Sordariomycetidae</taxon>
        <taxon>Sordariales</taxon>
        <taxon>Sordariales incertae sedis</taxon>
        <taxon>Madurella</taxon>
    </lineage>
</organism>
<dbReference type="STRING" id="100816.A0A175WFL6"/>
<dbReference type="VEuPathDB" id="FungiDB:MMYC01_201849"/>
<dbReference type="EMBL" id="LCTW02000026">
    <property type="protein sequence ID" value="KXX81867.1"/>
    <property type="molecule type" value="Genomic_DNA"/>
</dbReference>
<dbReference type="EMBL" id="LCTW02000026">
    <property type="protein sequence ID" value="KXX81870.1"/>
    <property type="molecule type" value="Genomic_DNA"/>
</dbReference>
<evidence type="ECO:0000256" key="2">
    <source>
        <dbReference type="SAM" id="Phobius"/>
    </source>
</evidence>
<keyword evidence="2" id="KW-1133">Transmembrane helix</keyword>
<feature type="region of interest" description="Disordered" evidence="1">
    <location>
        <begin position="90"/>
        <end position="109"/>
    </location>
</feature>
<proteinExistence type="predicted"/>
<evidence type="ECO:0000313" key="5">
    <source>
        <dbReference type="Proteomes" id="UP000078237"/>
    </source>
</evidence>
<sequence length="109" mass="11289">MAVTAAITDLVKSVAELISSIFGAAYTVVHSFLTGLVGLFAGFFTFIGDLTKGMFDVAGGVGKFVASNIVILGILGAVGYAYVKFIQPQQQQKGSKPAAVNGAQEKKTN</sequence>
<evidence type="ECO:0000313" key="3">
    <source>
        <dbReference type="EMBL" id="KXX81867.1"/>
    </source>
</evidence>
<reference evidence="5" key="2">
    <citation type="submission" date="2015-06" db="EMBL/GenBank/DDBJ databases">
        <authorList>
            <person name="van de Sande W.W.J."/>
        </authorList>
    </citation>
    <scope>NUCLEOTIDE SEQUENCE [LARGE SCALE GENOMIC DNA]</scope>
    <source>
        <strain evidence="5">mm55</strain>
    </source>
</reference>
<reference evidence="4" key="1">
    <citation type="submission" date="2015-06" db="EMBL/GenBank/DDBJ databases">
        <authorList>
            <person name="Hoefler B.C."/>
            <person name="Straight P.D."/>
        </authorList>
    </citation>
    <scope>NUCLEOTIDE SEQUENCE [LARGE SCALE GENOMIC DNA]</scope>
    <source>
        <strain evidence="4">Mm55</strain>
    </source>
</reference>
<keyword evidence="2" id="KW-0812">Transmembrane</keyword>
<dbReference type="OrthoDB" id="2561686at2759"/>
<comment type="caution">
    <text evidence="4">The sequence shown here is derived from an EMBL/GenBank/DDBJ whole genome shotgun (WGS) entry which is preliminary data.</text>
</comment>
<evidence type="ECO:0000256" key="1">
    <source>
        <dbReference type="SAM" id="MobiDB-lite"/>
    </source>
</evidence>
<accession>A0A175WFL6</accession>
<dbReference type="VEuPathDB" id="FungiDB:MMYC01_201840"/>
<name>A0A175WFL6_9PEZI</name>
<dbReference type="Proteomes" id="UP000078237">
    <property type="component" value="Unassembled WGS sequence"/>
</dbReference>
<evidence type="ECO:0000313" key="4">
    <source>
        <dbReference type="EMBL" id="KXX81870.1"/>
    </source>
</evidence>
<feature type="transmembrane region" description="Helical" evidence="2">
    <location>
        <begin position="64"/>
        <end position="83"/>
    </location>
</feature>
<reference evidence="4 5" key="3">
    <citation type="submission" date="2016-01" db="EMBL/GenBank/DDBJ databases">
        <title>Madurella mycetomatis genome sequencing.</title>
        <authorList>
            <person name="Van De Sande W."/>
        </authorList>
    </citation>
    <scope>NUCLEOTIDE SEQUENCE [LARGE SCALE GENOMIC DNA]</scope>
    <source>
        <strain evidence="5">mm55</strain>
        <strain evidence="4">Mm55</strain>
    </source>
</reference>
<gene>
    <name evidence="3" type="ORF">MMYC01_201840</name>
    <name evidence="4" type="ORF">MMYC01_201849</name>
</gene>
<feature type="transmembrane region" description="Helical" evidence="2">
    <location>
        <begin position="21"/>
        <end position="44"/>
    </location>
</feature>
<dbReference type="AlphaFoldDB" id="A0A175WFL6"/>
<keyword evidence="2" id="KW-0472">Membrane</keyword>
<keyword evidence="5" id="KW-1185">Reference proteome</keyword>